<dbReference type="EMBL" id="MRZU01000005">
    <property type="protein sequence ID" value="OUJ18076.1"/>
    <property type="molecule type" value="Genomic_DNA"/>
</dbReference>
<reference evidence="3 4" key="1">
    <citation type="submission" date="2016-12" db="EMBL/GenBank/DDBJ databases">
        <title>Discovery of methanogenic haloarchaea.</title>
        <authorList>
            <person name="Sorokin D.Y."/>
            <person name="Makarova K.S."/>
            <person name="Abbas B."/>
            <person name="Ferrer M."/>
            <person name="Golyshin P.N."/>
        </authorList>
    </citation>
    <scope>NUCLEOTIDE SEQUENCE [LARGE SCALE GENOMIC DNA]</scope>
    <source>
        <strain evidence="3">AMET1</strain>
    </source>
</reference>
<name>A0A1Y3GFB4_9EURY</name>
<evidence type="ECO:0000313" key="4">
    <source>
        <dbReference type="Proteomes" id="UP000195137"/>
    </source>
</evidence>
<dbReference type="AlphaFoldDB" id="A0A1Y3GFB4"/>
<dbReference type="Pfam" id="PF00534">
    <property type="entry name" value="Glycos_transf_1"/>
    <property type="match status" value="1"/>
</dbReference>
<dbReference type="InterPro" id="IPR001296">
    <property type="entry name" value="Glyco_trans_1"/>
</dbReference>
<dbReference type="OrthoDB" id="132546at2157"/>
<evidence type="ECO:0000313" key="3">
    <source>
        <dbReference type="EMBL" id="OUJ18076.1"/>
    </source>
</evidence>
<keyword evidence="1 3" id="KW-0808">Transferase</keyword>
<dbReference type="Proteomes" id="UP000195137">
    <property type="component" value="Unassembled WGS sequence"/>
</dbReference>
<accession>A0A1Y3GFB4</accession>
<dbReference type="GO" id="GO:0016757">
    <property type="term" value="F:glycosyltransferase activity"/>
    <property type="evidence" value="ECO:0007669"/>
    <property type="project" value="InterPro"/>
</dbReference>
<gene>
    <name evidence="3" type="ORF">AMET1_1518</name>
</gene>
<feature type="domain" description="Glycosyl transferase family 1" evidence="2">
    <location>
        <begin position="160"/>
        <end position="296"/>
    </location>
</feature>
<evidence type="ECO:0000256" key="1">
    <source>
        <dbReference type="ARBA" id="ARBA00022679"/>
    </source>
</evidence>
<dbReference type="SUPFAM" id="SSF53756">
    <property type="entry name" value="UDP-Glycosyltransferase/glycogen phosphorylase"/>
    <property type="match status" value="1"/>
</dbReference>
<proteinExistence type="predicted"/>
<dbReference type="PANTHER" id="PTHR46401">
    <property type="entry name" value="GLYCOSYLTRANSFERASE WBBK-RELATED"/>
    <property type="match status" value="1"/>
</dbReference>
<evidence type="ECO:0000259" key="2">
    <source>
        <dbReference type="Pfam" id="PF00534"/>
    </source>
</evidence>
<organism evidence="3 4">
    <name type="scientific">Methanonatronarchaeum thermophilum</name>
    <dbReference type="NCBI Taxonomy" id="1927129"/>
    <lineage>
        <taxon>Archaea</taxon>
        <taxon>Methanobacteriati</taxon>
        <taxon>Methanobacteriota</taxon>
        <taxon>Methanonatronarchaeia</taxon>
        <taxon>Methanonatronarchaeales</taxon>
        <taxon>Methanonatronarchaeaceae</taxon>
        <taxon>Methanonatronarchaeum</taxon>
    </lineage>
</organism>
<dbReference type="CDD" id="cd03801">
    <property type="entry name" value="GT4_PimA-like"/>
    <property type="match status" value="1"/>
</dbReference>
<sequence>MIKIFCKSFPPELGGDGIVAERYLEYGERDALVFTVGNQKDTDRVRYLSESYDRNYVKKARDHICDGDFVWCHSTRLAIDLHRYMDRDDFITVHGLWGLIPRSSDSWFKYQRNRVAEYLFFKFMCKSNVTVVSPYSKRKLDGFVDPFYVPNGVDFSGFKNFKKDKKAVYLGRHHPQKDIGFVTEISKYLVSKGYRVHIGGKTNKYSLQDTWDSIDGLSYGYLDQDEKNRWLRGSKFLIQPSKWEGFPLTLLESLKYKCIPIIRDYSELSSIDLSKYFIFIDKENYKEKIEKAFEINHDFNELEKLLKSKYNWKKIIERYDKLFKKND</sequence>
<comment type="caution">
    <text evidence="3">The sequence shown here is derived from an EMBL/GenBank/DDBJ whole genome shotgun (WGS) entry which is preliminary data.</text>
</comment>
<keyword evidence="4" id="KW-1185">Reference proteome</keyword>
<dbReference type="Gene3D" id="3.40.50.2000">
    <property type="entry name" value="Glycogen Phosphorylase B"/>
    <property type="match status" value="1"/>
</dbReference>
<dbReference type="RefSeq" id="WP_086637881.1">
    <property type="nucleotide sequence ID" value="NZ_MRZU01000005.1"/>
</dbReference>
<dbReference type="PANTHER" id="PTHR46401:SF2">
    <property type="entry name" value="GLYCOSYLTRANSFERASE WBBK-RELATED"/>
    <property type="match status" value="1"/>
</dbReference>
<protein>
    <submittedName>
        <fullName evidence="3">Glycosyltransferase, AglL family</fullName>
    </submittedName>
</protein>